<keyword evidence="3" id="KW-0678">Repressor</keyword>
<evidence type="ECO:0000256" key="5">
    <source>
        <dbReference type="ARBA" id="ARBA00022853"/>
    </source>
</evidence>
<keyword evidence="5" id="KW-0156">Chromatin regulator</keyword>
<evidence type="ECO:0000256" key="6">
    <source>
        <dbReference type="ARBA" id="ARBA00023015"/>
    </source>
</evidence>
<comment type="similarity">
    <text evidence="2">Belongs to the histone deacetylase HD2 family.</text>
</comment>
<dbReference type="Gramene" id="OIW05847">
    <property type="protein sequence ID" value="OIW05847"/>
    <property type="gene ID" value="TanjilG_23633"/>
</dbReference>
<evidence type="ECO:0000259" key="10">
    <source>
        <dbReference type="Pfam" id="PF17800"/>
    </source>
</evidence>
<comment type="subcellular location">
    <subcellularLocation>
        <location evidence="1">Nucleus</location>
        <location evidence="1">Nucleolus</location>
    </subcellularLocation>
</comment>
<feature type="region of interest" description="Disordered" evidence="9">
    <location>
        <begin position="128"/>
        <end position="231"/>
    </location>
</feature>
<organism evidence="11 12">
    <name type="scientific">Lupinus angustifolius</name>
    <name type="common">Narrow-leaved blue lupine</name>
    <dbReference type="NCBI Taxonomy" id="3871"/>
    <lineage>
        <taxon>Eukaryota</taxon>
        <taxon>Viridiplantae</taxon>
        <taxon>Streptophyta</taxon>
        <taxon>Embryophyta</taxon>
        <taxon>Tracheophyta</taxon>
        <taxon>Spermatophyta</taxon>
        <taxon>Magnoliopsida</taxon>
        <taxon>eudicotyledons</taxon>
        <taxon>Gunneridae</taxon>
        <taxon>Pentapetalae</taxon>
        <taxon>rosids</taxon>
        <taxon>fabids</taxon>
        <taxon>Fabales</taxon>
        <taxon>Fabaceae</taxon>
        <taxon>Papilionoideae</taxon>
        <taxon>50 kb inversion clade</taxon>
        <taxon>genistoids sensu lato</taxon>
        <taxon>core genistoids</taxon>
        <taxon>Genisteae</taxon>
        <taxon>Lupinus</taxon>
    </lineage>
</organism>
<gene>
    <name evidence="11" type="ORF">TanjilG_23633</name>
</gene>
<dbReference type="EMBL" id="CM007368">
    <property type="protein sequence ID" value="OIW05847.1"/>
    <property type="molecule type" value="Genomic_DNA"/>
</dbReference>
<protein>
    <recommendedName>
        <fullName evidence="10">Nucleoplasmin-like domain-containing protein</fullName>
    </recommendedName>
</protein>
<evidence type="ECO:0000256" key="2">
    <source>
        <dbReference type="ARBA" id="ARBA00006673"/>
    </source>
</evidence>
<evidence type="ECO:0000256" key="8">
    <source>
        <dbReference type="ARBA" id="ARBA00023242"/>
    </source>
</evidence>
<dbReference type="GO" id="GO:0006325">
    <property type="term" value="P:chromatin organization"/>
    <property type="evidence" value="ECO:0007669"/>
    <property type="project" value="UniProtKB-KW"/>
</dbReference>
<dbReference type="GO" id="GO:0005730">
    <property type="term" value="C:nucleolus"/>
    <property type="evidence" value="ECO:0007669"/>
    <property type="project" value="UniProtKB-SubCell"/>
</dbReference>
<evidence type="ECO:0000313" key="12">
    <source>
        <dbReference type="Proteomes" id="UP000188354"/>
    </source>
</evidence>
<dbReference type="AlphaFoldDB" id="A0A4P1R9Q5"/>
<evidence type="ECO:0000256" key="7">
    <source>
        <dbReference type="ARBA" id="ARBA00023163"/>
    </source>
</evidence>
<keyword evidence="8" id="KW-0539">Nucleus</keyword>
<evidence type="ECO:0000256" key="1">
    <source>
        <dbReference type="ARBA" id="ARBA00004604"/>
    </source>
</evidence>
<evidence type="ECO:0000256" key="4">
    <source>
        <dbReference type="ARBA" id="ARBA00022801"/>
    </source>
</evidence>
<dbReference type="InterPro" id="IPR041232">
    <property type="entry name" value="NPL"/>
</dbReference>
<accession>A0A4P1R9Q5</accession>
<dbReference type="GO" id="GO:0016787">
    <property type="term" value="F:hydrolase activity"/>
    <property type="evidence" value="ECO:0007669"/>
    <property type="project" value="UniProtKB-KW"/>
</dbReference>
<keyword evidence="6" id="KW-0805">Transcription regulation</keyword>
<dbReference type="Proteomes" id="UP000188354">
    <property type="component" value="Chromosome LG08"/>
</dbReference>
<dbReference type="Gene3D" id="2.60.120.340">
    <property type="entry name" value="Nucleoplasmin core domain"/>
    <property type="match status" value="1"/>
</dbReference>
<dbReference type="Pfam" id="PF17800">
    <property type="entry name" value="NPL"/>
    <property type="match status" value="1"/>
</dbReference>
<feature type="domain" description="Nucleoplasmin-like" evidence="10">
    <location>
        <begin position="7"/>
        <end position="100"/>
    </location>
</feature>
<feature type="compositionally biased region" description="Basic residues" evidence="9">
    <location>
        <begin position="216"/>
        <end position="231"/>
    </location>
</feature>
<dbReference type="FunFam" id="2.60.120.340:FF:000004">
    <property type="entry name" value="Histone deacetylase HDT1"/>
    <property type="match status" value="1"/>
</dbReference>
<keyword evidence="4" id="KW-0378">Hydrolase</keyword>
<evidence type="ECO:0000256" key="3">
    <source>
        <dbReference type="ARBA" id="ARBA00022491"/>
    </source>
</evidence>
<feature type="compositionally biased region" description="Acidic residues" evidence="9">
    <location>
        <begin position="153"/>
        <end position="174"/>
    </location>
</feature>
<proteinExistence type="inferred from homology"/>
<keyword evidence="12" id="KW-1185">Reference proteome</keyword>
<name>A0A4P1R9Q5_LUPAN</name>
<reference evidence="11 12" key="1">
    <citation type="journal article" date="2017" name="Plant Biotechnol. J.">
        <title>A comprehensive draft genome sequence for lupin (Lupinus angustifolius), an emerging health food: insights into plant-microbe interactions and legume evolution.</title>
        <authorList>
            <person name="Hane J.K."/>
            <person name="Ming Y."/>
            <person name="Kamphuis L.G."/>
            <person name="Nelson M.N."/>
            <person name="Garg G."/>
            <person name="Atkins C.A."/>
            <person name="Bayer P.E."/>
            <person name="Bravo A."/>
            <person name="Bringans S."/>
            <person name="Cannon S."/>
            <person name="Edwards D."/>
            <person name="Foley R."/>
            <person name="Gao L.L."/>
            <person name="Harrison M.J."/>
            <person name="Huang W."/>
            <person name="Hurgobin B."/>
            <person name="Li S."/>
            <person name="Liu C.W."/>
            <person name="McGrath A."/>
            <person name="Morahan G."/>
            <person name="Murray J."/>
            <person name="Weller J."/>
            <person name="Jian J."/>
            <person name="Singh K.B."/>
        </authorList>
    </citation>
    <scope>NUCLEOTIDE SEQUENCE</scope>
    <source>
        <strain evidence="12">cv. Tanjil</strain>
        <tissue evidence="11">Whole plant</tissue>
    </source>
</reference>
<keyword evidence="7" id="KW-0804">Transcription</keyword>
<evidence type="ECO:0000256" key="9">
    <source>
        <dbReference type="SAM" id="MobiDB-lite"/>
    </source>
</evidence>
<evidence type="ECO:0000313" key="11">
    <source>
        <dbReference type="EMBL" id="OIW05847.1"/>
    </source>
</evidence>
<sequence length="231" mass="25166">MAGPMEFWGVEVKVGQAVKVDRNDLLGETIHLSQIALGESKKDKANEPVVLYLKVGERKFVLGTLIRNDIPQLSVDLFLHSEFELSHNSKNSSVYFSGYKVENDEDLPILNKDDGKLEKNGDDIKVVESKRPPVSIGASAKQAKIAVPKKDEADESDDDDDSDDEDDFGSSDEVDQGKKRPNGSASKNPVSIKKAKNATPENNGGKKSLHTASPHPVKKGGKNSNKKGQRS</sequence>